<keyword evidence="4 13" id="KW-0812">Transmembrane</keyword>
<feature type="domain" description="RING-type" evidence="14">
    <location>
        <begin position="76"/>
        <end position="118"/>
    </location>
</feature>
<protein>
    <recommendedName>
        <fullName evidence="14">RING-type domain-containing protein</fullName>
    </recommendedName>
</protein>
<comment type="pathway">
    <text evidence="2">Protein modification; protein ubiquitination.</text>
</comment>
<dbReference type="Pfam" id="PF13639">
    <property type="entry name" value="zf-RING_2"/>
    <property type="match status" value="1"/>
</dbReference>
<comment type="subcellular location">
    <subcellularLocation>
        <location evidence="1">Membrane</location>
        <topology evidence="1">Single-pass membrane protein</topology>
    </subcellularLocation>
</comment>
<keyword evidence="6 12" id="KW-0863">Zinc-finger</keyword>
<evidence type="ECO:0000256" key="12">
    <source>
        <dbReference type="PROSITE-ProRule" id="PRU00175"/>
    </source>
</evidence>
<evidence type="ECO:0000256" key="1">
    <source>
        <dbReference type="ARBA" id="ARBA00004167"/>
    </source>
</evidence>
<keyword evidence="3" id="KW-0808">Transferase</keyword>
<evidence type="ECO:0000256" key="11">
    <source>
        <dbReference type="ARBA" id="ARBA00024209"/>
    </source>
</evidence>
<sequence>MAVVFSIVILLLSIGVLVLIHICVVGRALRSLRSVEAHGGCSCGGRGLSKEDLETLPCYDFEGGEKGGGGAAADDCAICLETFQDGDRCRLLPVCRHSFHAQCVDSWLLKSSMCPICRSNVTGGSRRLSSMDAEGQIWVETSSEPALQVSSSG</sequence>
<dbReference type="PANTHER" id="PTHR45768:SF61">
    <property type="entry name" value="RING-H2 FINGER PROTEIN ATL18"/>
    <property type="match status" value="1"/>
</dbReference>
<dbReference type="PROSITE" id="PS50089">
    <property type="entry name" value="ZF_RING_2"/>
    <property type="match status" value="1"/>
</dbReference>
<dbReference type="InterPro" id="IPR001841">
    <property type="entry name" value="Znf_RING"/>
</dbReference>
<evidence type="ECO:0000256" key="3">
    <source>
        <dbReference type="ARBA" id="ARBA00022679"/>
    </source>
</evidence>
<dbReference type="SUPFAM" id="SSF57850">
    <property type="entry name" value="RING/U-box"/>
    <property type="match status" value="1"/>
</dbReference>
<dbReference type="OrthoDB" id="8062037at2759"/>
<dbReference type="PANTHER" id="PTHR45768">
    <property type="entry name" value="E3 UBIQUITIN-PROTEIN LIGASE RNF13-LIKE"/>
    <property type="match status" value="1"/>
</dbReference>
<evidence type="ECO:0000256" key="2">
    <source>
        <dbReference type="ARBA" id="ARBA00004906"/>
    </source>
</evidence>
<evidence type="ECO:0000256" key="4">
    <source>
        <dbReference type="ARBA" id="ARBA00022692"/>
    </source>
</evidence>
<keyword evidence="9 13" id="KW-1133">Transmembrane helix</keyword>
<dbReference type="SMART" id="SM00184">
    <property type="entry name" value="RING"/>
    <property type="match status" value="1"/>
</dbReference>
<evidence type="ECO:0000256" key="6">
    <source>
        <dbReference type="ARBA" id="ARBA00022771"/>
    </source>
</evidence>
<evidence type="ECO:0000313" key="15">
    <source>
        <dbReference type="EMBL" id="CAA7409713.1"/>
    </source>
</evidence>
<dbReference type="GO" id="GO:0016740">
    <property type="term" value="F:transferase activity"/>
    <property type="evidence" value="ECO:0007669"/>
    <property type="project" value="UniProtKB-KW"/>
</dbReference>
<evidence type="ECO:0000256" key="10">
    <source>
        <dbReference type="ARBA" id="ARBA00023136"/>
    </source>
</evidence>
<keyword evidence="16" id="KW-1185">Reference proteome</keyword>
<dbReference type="EMBL" id="LR746279">
    <property type="protein sequence ID" value="CAA7409713.1"/>
    <property type="molecule type" value="Genomic_DNA"/>
</dbReference>
<dbReference type="GO" id="GO:0016020">
    <property type="term" value="C:membrane"/>
    <property type="evidence" value="ECO:0007669"/>
    <property type="project" value="UniProtKB-SubCell"/>
</dbReference>
<evidence type="ECO:0000256" key="9">
    <source>
        <dbReference type="ARBA" id="ARBA00022989"/>
    </source>
</evidence>
<keyword evidence="7" id="KW-0833">Ubl conjugation pathway</keyword>
<evidence type="ECO:0000313" key="16">
    <source>
        <dbReference type="Proteomes" id="UP000663760"/>
    </source>
</evidence>
<keyword evidence="10 13" id="KW-0472">Membrane</keyword>
<comment type="similarity">
    <text evidence="11">Belongs to the RING-type zinc finger family. ATL subfamily.</text>
</comment>
<evidence type="ECO:0000256" key="13">
    <source>
        <dbReference type="SAM" id="Phobius"/>
    </source>
</evidence>
<dbReference type="AlphaFoldDB" id="A0A7I8LI50"/>
<keyword evidence="8" id="KW-0862">Zinc</keyword>
<dbReference type="InterPro" id="IPR013083">
    <property type="entry name" value="Znf_RING/FYVE/PHD"/>
</dbReference>
<evidence type="ECO:0000259" key="14">
    <source>
        <dbReference type="PROSITE" id="PS50089"/>
    </source>
</evidence>
<proteinExistence type="inferred from homology"/>
<gene>
    <name evidence="15" type="ORF">SI8410_16020391</name>
</gene>
<evidence type="ECO:0000256" key="8">
    <source>
        <dbReference type="ARBA" id="ARBA00022833"/>
    </source>
</evidence>
<dbReference type="Gene3D" id="3.30.40.10">
    <property type="entry name" value="Zinc/RING finger domain, C3HC4 (zinc finger)"/>
    <property type="match status" value="1"/>
</dbReference>
<keyword evidence="5" id="KW-0479">Metal-binding</keyword>
<organism evidence="15 16">
    <name type="scientific">Spirodela intermedia</name>
    <name type="common">Intermediate duckweed</name>
    <dbReference type="NCBI Taxonomy" id="51605"/>
    <lineage>
        <taxon>Eukaryota</taxon>
        <taxon>Viridiplantae</taxon>
        <taxon>Streptophyta</taxon>
        <taxon>Embryophyta</taxon>
        <taxon>Tracheophyta</taxon>
        <taxon>Spermatophyta</taxon>
        <taxon>Magnoliopsida</taxon>
        <taxon>Liliopsida</taxon>
        <taxon>Araceae</taxon>
        <taxon>Lemnoideae</taxon>
        <taxon>Spirodela</taxon>
    </lineage>
</organism>
<name>A0A7I8LI50_SPIIN</name>
<evidence type="ECO:0000256" key="5">
    <source>
        <dbReference type="ARBA" id="ARBA00022723"/>
    </source>
</evidence>
<accession>A0A7I8LI50</accession>
<evidence type="ECO:0000256" key="7">
    <source>
        <dbReference type="ARBA" id="ARBA00022786"/>
    </source>
</evidence>
<reference evidence="15" key="1">
    <citation type="submission" date="2020-02" db="EMBL/GenBank/DDBJ databases">
        <authorList>
            <person name="Scholz U."/>
            <person name="Mascher M."/>
            <person name="Fiebig A."/>
        </authorList>
    </citation>
    <scope>NUCLEOTIDE SEQUENCE</scope>
</reference>
<feature type="transmembrane region" description="Helical" evidence="13">
    <location>
        <begin position="6"/>
        <end position="25"/>
    </location>
</feature>
<dbReference type="Proteomes" id="UP000663760">
    <property type="component" value="Chromosome 16"/>
</dbReference>
<dbReference type="GO" id="GO:0008270">
    <property type="term" value="F:zinc ion binding"/>
    <property type="evidence" value="ECO:0007669"/>
    <property type="project" value="UniProtKB-KW"/>
</dbReference>